<dbReference type="InterPro" id="IPR011761">
    <property type="entry name" value="ATP-grasp"/>
</dbReference>
<evidence type="ECO:0000313" key="7">
    <source>
        <dbReference type="Proteomes" id="UP001597168"/>
    </source>
</evidence>
<comment type="caution">
    <text evidence="6">The sequence shown here is derived from an EMBL/GenBank/DDBJ whole genome shotgun (WGS) entry which is preliminary data.</text>
</comment>
<proteinExistence type="predicted"/>
<keyword evidence="7" id="KW-1185">Reference proteome</keyword>
<protein>
    <submittedName>
        <fullName evidence="6">ATP-grasp domain-containing protein</fullName>
    </submittedName>
</protein>
<name>A0ABW3QUY8_9PSEU</name>
<keyword evidence="1" id="KW-0436">Ligase</keyword>
<dbReference type="InterPro" id="IPR040570">
    <property type="entry name" value="LAL_C2"/>
</dbReference>
<evidence type="ECO:0000256" key="3">
    <source>
        <dbReference type="ARBA" id="ARBA00022840"/>
    </source>
</evidence>
<dbReference type="RefSeq" id="WP_380724073.1">
    <property type="nucleotide sequence ID" value="NZ_JBHTLK010000072.1"/>
</dbReference>
<organism evidence="6 7">
    <name type="scientific">Saccharothrix hoggarensis</name>
    <dbReference type="NCBI Taxonomy" id="913853"/>
    <lineage>
        <taxon>Bacteria</taxon>
        <taxon>Bacillati</taxon>
        <taxon>Actinomycetota</taxon>
        <taxon>Actinomycetes</taxon>
        <taxon>Pseudonocardiales</taxon>
        <taxon>Pseudonocardiaceae</taxon>
        <taxon>Saccharothrix</taxon>
    </lineage>
</organism>
<dbReference type="EMBL" id="JBHTLK010000072">
    <property type="protein sequence ID" value="MFD1148652.1"/>
    <property type="molecule type" value="Genomic_DNA"/>
</dbReference>
<dbReference type="Pfam" id="PF02655">
    <property type="entry name" value="ATP-grasp_3"/>
    <property type="match status" value="1"/>
</dbReference>
<keyword evidence="2 4" id="KW-0547">Nucleotide-binding</keyword>
<dbReference type="PROSITE" id="PS50975">
    <property type="entry name" value="ATP_GRASP"/>
    <property type="match status" value="1"/>
</dbReference>
<dbReference type="Gene3D" id="3.40.50.20">
    <property type="match status" value="1"/>
</dbReference>
<evidence type="ECO:0000256" key="2">
    <source>
        <dbReference type="ARBA" id="ARBA00022741"/>
    </source>
</evidence>
<dbReference type="PANTHER" id="PTHR43585:SF2">
    <property type="entry name" value="ATP-GRASP ENZYME FSQD"/>
    <property type="match status" value="1"/>
</dbReference>
<evidence type="ECO:0000256" key="4">
    <source>
        <dbReference type="PROSITE-ProRule" id="PRU00409"/>
    </source>
</evidence>
<dbReference type="InterPro" id="IPR052032">
    <property type="entry name" value="ATP-dep_AA_Ligase"/>
</dbReference>
<dbReference type="InterPro" id="IPR003806">
    <property type="entry name" value="ATP-grasp_PylC-type"/>
</dbReference>
<dbReference type="InterPro" id="IPR041472">
    <property type="entry name" value="BL00235/CARNS1_N"/>
</dbReference>
<dbReference type="Gene3D" id="3.30.470.20">
    <property type="entry name" value="ATP-grasp fold, B domain"/>
    <property type="match status" value="1"/>
</dbReference>
<dbReference type="Proteomes" id="UP001597168">
    <property type="component" value="Unassembled WGS sequence"/>
</dbReference>
<sequence length="401" mass="42488">MTIVLLEALTFGLGRLADAARAEGHDLVLLTGDRSIYRHELSRHGDRVRVVDIDTTDVTACHEALRDISDLSGLISCTDTWALPGADLAARLGLPGPDPDAVRVLRDKAAVRAVLHGQRLSRSGPLDPTTTDVFPLVLKDSAGTSSRAVWLARSPAQRDAALLEAAATPLKGRLIAEPYFEGPVYSAETITWQGETRLLGLLSRVMSPEPLRREEASGFPVAFPDTDHAELADWIGRVLHAAGHDRGFAHTEFVLTATGPEVVEINARIGGALVGESLCRALGVNAYDAMVQVSLGKRPDLLDHAGNGGTATGFVIVYPREAGVLDGWTGLDRLPDLPGNPEWYPTASPGDVVEHLSDQRSATGIVLAEGPTAELALHRAQAAAGGIIPVVRVGERADAAV</sequence>
<dbReference type="SUPFAM" id="SSF56059">
    <property type="entry name" value="Glutathione synthetase ATP-binding domain-like"/>
    <property type="match status" value="1"/>
</dbReference>
<keyword evidence="3 4" id="KW-0067">ATP-binding</keyword>
<accession>A0ABW3QUY8</accession>
<evidence type="ECO:0000259" key="5">
    <source>
        <dbReference type="PROSITE" id="PS50975"/>
    </source>
</evidence>
<evidence type="ECO:0000313" key="6">
    <source>
        <dbReference type="EMBL" id="MFD1148652.1"/>
    </source>
</evidence>
<reference evidence="7" key="1">
    <citation type="journal article" date="2019" name="Int. J. Syst. Evol. Microbiol.">
        <title>The Global Catalogue of Microorganisms (GCM) 10K type strain sequencing project: providing services to taxonomists for standard genome sequencing and annotation.</title>
        <authorList>
            <consortium name="The Broad Institute Genomics Platform"/>
            <consortium name="The Broad Institute Genome Sequencing Center for Infectious Disease"/>
            <person name="Wu L."/>
            <person name="Ma J."/>
        </authorList>
    </citation>
    <scope>NUCLEOTIDE SEQUENCE [LARGE SCALE GENOMIC DNA]</scope>
    <source>
        <strain evidence="7">CCUG 60214</strain>
    </source>
</reference>
<evidence type="ECO:0000256" key="1">
    <source>
        <dbReference type="ARBA" id="ARBA00022598"/>
    </source>
</evidence>
<dbReference type="Pfam" id="PF18603">
    <property type="entry name" value="LAL_C2"/>
    <property type="match status" value="1"/>
</dbReference>
<dbReference type="Pfam" id="PF18130">
    <property type="entry name" value="ATPgrasp_N"/>
    <property type="match status" value="1"/>
</dbReference>
<gene>
    <name evidence="6" type="ORF">ACFQ3T_16090</name>
</gene>
<dbReference type="PANTHER" id="PTHR43585">
    <property type="entry name" value="FUMIPYRROLE BIOSYNTHESIS PROTEIN C"/>
    <property type="match status" value="1"/>
</dbReference>
<feature type="domain" description="ATP-grasp" evidence="5">
    <location>
        <begin position="86"/>
        <end position="295"/>
    </location>
</feature>